<dbReference type="Pfam" id="PF01395">
    <property type="entry name" value="PBP_GOBP"/>
    <property type="match status" value="1"/>
</dbReference>
<organism evidence="2">
    <name type="scientific">Anoplophora glabripennis</name>
    <name type="common">Asian longhorn beetle</name>
    <name type="synonym">Anoplophora nobilis</name>
    <dbReference type="NCBI Taxonomy" id="217634"/>
    <lineage>
        <taxon>Eukaryota</taxon>
        <taxon>Metazoa</taxon>
        <taxon>Ecdysozoa</taxon>
        <taxon>Arthropoda</taxon>
        <taxon>Hexapoda</taxon>
        <taxon>Insecta</taxon>
        <taxon>Pterygota</taxon>
        <taxon>Neoptera</taxon>
        <taxon>Endopterygota</taxon>
        <taxon>Coleoptera</taxon>
        <taxon>Polyphaga</taxon>
        <taxon>Cucujiformia</taxon>
        <taxon>Chrysomeloidea</taxon>
        <taxon>Cerambycidae</taxon>
        <taxon>Lamiinae</taxon>
        <taxon>Lamiini</taxon>
        <taxon>Anoplophora</taxon>
    </lineage>
</organism>
<evidence type="ECO:0000256" key="1">
    <source>
        <dbReference type="SAM" id="SignalP"/>
    </source>
</evidence>
<protein>
    <submittedName>
        <fullName evidence="2">Odorant binding protein 6</fullName>
    </submittedName>
</protein>
<dbReference type="AlphaFoldDB" id="A0A1W5XGK5"/>
<feature type="chain" id="PRO_5012913135" evidence="1">
    <location>
        <begin position="20"/>
        <end position="128"/>
    </location>
</feature>
<dbReference type="InterPro" id="IPR006170">
    <property type="entry name" value="PBP/GOBP"/>
</dbReference>
<dbReference type="GO" id="GO:0005549">
    <property type="term" value="F:odorant binding"/>
    <property type="evidence" value="ECO:0007669"/>
    <property type="project" value="InterPro"/>
</dbReference>
<accession>A0A1W5XGK5</accession>
<name>A0A1W5XGK5_ANOGL</name>
<reference evidence="2" key="1">
    <citation type="submission" date="2016-09" db="EMBL/GenBank/DDBJ databases">
        <title>Identification of putative odorant binding protein genes from the Anoplophora nobilis via an antennal transcriptome analysis.</title>
        <authorList>
            <person name="Li G.-W."/>
            <person name="Chen X.-L."/>
            <person name="Shang T.-C."/>
        </authorList>
    </citation>
    <scope>NUCLEOTIDE SEQUENCE</scope>
</reference>
<proteinExistence type="evidence at transcript level"/>
<feature type="signal peptide" evidence="1">
    <location>
        <begin position="1"/>
        <end position="19"/>
    </location>
</feature>
<dbReference type="InterPro" id="IPR036728">
    <property type="entry name" value="PBP_GOBP_sf"/>
</dbReference>
<dbReference type="CDD" id="cd23992">
    <property type="entry name" value="PBP_GOBP"/>
    <property type="match status" value="1"/>
</dbReference>
<keyword evidence="1" id="KW-0732">Signal</keyword>
<sequence length="128" mass="14076">MKVLALIVCVSVFCGLVIGTAIDRDLHKECQADKATHLDENIMKALDEGEITDRAKVGAHLLCISTKAGVINQDGSINKNMVKEKFSRYYSDAAELERITNKCSQQGTTPVETALKLAECINEYSLEQ</sequence>
<dbReference type="SUPFAM" id="SSF47565">
    <property type="entry name" value="Insect pheromone/odorant-binding proteins"/>
    <property type="match status" value="1"/>
</dbReference>
<evidence type="ECO:0000313" key="2">
    <source>
        <dbReference type="EMBL" id="ARH65461.1"/>
    </source>
</evidence>
<dbReference type="Gene3D" id="1.10.238.20">
    <property type="entry name" value="Pheromone/general odorant binding protein domain"/>
    <property type="match status" value="1"/>
</dbReference>
<dbReference type="EMBL" id="KX890103">
    <property type="protein sequence ID" value="ARH65461.1"/>
    <property type="molecule type" value="mRNA"/>
</dbReference>